<gene>
    <name evidence="4" type="ORF">D1610_13390</name>
</gene>
<dbReference type="Proteomes" id="UP000266693">
    <property type="component" value="Unassembled WGS sequence"/>
</dbReference>
<proteinExistence type="predicted"/>
<sequence>MRPLEIAVAGCGPAGLAAALLLHRAGHRVTLYDRFEAPEPIGSGLMIQPTGQAVLAALGLEDELIARGARIDRLVGWAGKRTVLDVRYDCLRGKRFGIGIHRATLFALMHDAARAAGIRFVTGHEITGCEPRGDGRVLTFADRAVTRPYQLVVDALGARSRLRGETGRALAYGALWASLDWPDAGFDTAALQQRYRAARVMAGVLPIGTPPGFERPQAAFFWSLRADRLEAWRAAGLARWKAEVLALWPETAPLIDQIADPDQLTFARYAHRTLAAPCELAMIHIGDAWHATSPQLGQGANMALLDAWALARALDGASADLARALNRAVALRRRHVRLYQALSLLLTPVYQSDGRLVPWLRDWLVGPLSRTWPVPQIQAAMVSGLVANPLRRLGL</sequence>
<evidence type="ECO:0000256" key="2">
    <source>
        <dbReference type="ARBA" id="ARBA00023033"/>
    </source>
</evidence>
<dbReference type="InterPro" id="IPR050493">
    <property type="entry name" value="FAD-dep_Monooxygenase_BioMet"/>
</dbReference>
<reference evidence="4 5" key="1">
    <citation type="submission" date="2018-08" db="EMBL/GenBank/DDBJ databases">
        <title>The multiple taxonomic identification of Sphingomonas gilva.</title>
        <authorList>
            <person name="Zhu D."/>
            <person name="Zheng S."/>
        </authorList>
    </citation>
    <scope>NUCLEOTIDE SEQUENCE [LARGE SCALE GENOMIC DNA]</scope>
    <source>
        <strain evidence="4 5">ZDH117</strain>
    </source>
</reference>
<dbReference type="Gene3D" id="3.50.50.60">
    <property type="entry name" value="FAD/NAD(P)-binding domain"/>
    <property type="match status" value="1"/>
</dbReference>
<dbReference type="SUPFAM" id="SSF51905">
    <property type="entry name" value="FAD/NAD(P)-binding domain"/>
    <property type="match status" value="1"/>
</dbReference>
<feature type="domain" description="FAD-binding" evidence="3">
    <location>
        <begin position="5"/>
        <end position="314"/>
    </location>
</feature>
<keyword evidence="5" id="KW-1185">Reference proteome</keyword>
<name>A0A396RKF9_9SPHN</name>
<dbReference type="GO" id="GO:0004497">
    <property type="term" value="F:monooxygenase activity"/>
    <property type="evidence" value="ECO:0007669"/>
    <property type="project" value="UniProtKB-KW"/>
</dbReference>
<comment type="caution">
    <text evidence="4">The sequence shown here is derived from an EMBL/GenBank/DDBJ whole genome shotgun (WGS) entry which is preliminary data.</text>
</comment>
<dbReference type="InterPro" id="IPR036188">
    <property type="entry name" value="FAD/NAD-bd_sf"/>
</dbReference>
<dbReference type="PANTHER" id="PTHR13789:SF309">
    <property type="entry name" value="PUTATIVE (AFU_ORTHOLOGUE AFUA_6G14510)-RELATED"/>
    <property type="match status" value="1"/>
</dbReference>
<dbReference type="Pfam" id="PF01494">
    <property type="entry name" value="FAD_binding_3"/>
    <property type="match status" value="1"/>
</dbReference>
<dbReference type="EMBL" id="QWLV01000007">
    <property type="protein sequence ID" value="RHW16728.1"/>
    <property type="molecule type" value="Genomic_DNA"/>
</dbReference>
<dbReference type="PANTHER" id="PTHR13789">
    <property type="entry name" value="MONOOXYGENASE"/>
    <property type="match status" value="1"/>
</dbReference>
<keyword evidence="1" id="KW-0560">Oxidoreductase</keyword>
<evidence type="ECO:0000259" key="3">
    <source>
        <dbReference type="Pfam" id="PF01494"/>
    </source>
</evidence>
<accession>A0A396RKF9</accession>
<dbReference type="OrthoDB" id="5499180at2"/>
<dbReference type="AlphaFoldDB" id="A0A396RKF9"/>
<dbReference type="InterPro" id="IPR002938">
    <property type="entry name" value="FAD-bd"/>
</dbReference>
<dbReference type="RefSeq" id="WP_118864702.1">
    <property type="nucleotide sequence ID" value="NZ_QWLV01000007.1"/>
</dbReference>
<protein>
    <submittedName>
        <fullName evidence="4">FAD-dependent monooxygenase</fullName>
    </submittedName>
</protein>
<dbReference type="GO" id="GO:0071949">
    <property type="term" value="F:FAD binding"/>
    <property type="evidence" value="ECO:0007669"/>
    <property type="project" value="InterPro"/>
</dbReference>
<evidence type="ECO:0000313" key="4">
    <source>
        <dbReference type="EMBL" id="RHW16728.1"/>
    </source>
</evidence>
<keyword evidence="2 4" id="KW-0503">Monooxygenase</keyword>
<evidence type="ECO:0000256" key="1">
    <source>
        <dbReference type="ARBA" id="ARBA00023002"/>
    </source>
</evidence>
<evidence type="ECO:0000313" key="5">
    <source>
        <dbReference type="Proteomes" id="UP000266693"/>
    </source>
</evidence>
<organism evidence="4 5">
    <name type="scientific">Sphingomonas gilva</name>
    <dbReference type="NCBI Taxonomy" id="2305907"/>
    <lineage>
        <taxon>Bacteria</taxon>
        <taxon>Pseudomonadati</taxon>
        <taxon>Pseudomonadota</taxon>
        <taxon>Alphaproteobacteria</taxon>
        <taxon>Sphingomonadales</taxon>
        <taxon>Sphingomonadaceae</taxon>
        <taxon>Sphingomonas</taxon>
    </lineage>
</organism>
<dbReference type="PRINTS" id="PR00420">
    <property type="entry name" value="RNGMNOXGNASE"/>
</dbReference>